<feature type="transmembrane region" description="Helical" evidence="1">
    <location>
        <begin position="142"/>
        <end position="168"/>
    </location>
</feature>
<name>A0ABP9Q1K8_9PSEU</name>
<organism evidence="2 3">
    <name type="scientific">Pseudonocardia eucalypti</name>
    <dbReference type="NCBI Taxonomy" id="648755"/>
    <lineage>
        <taxon>Bacteria</taxon>
        <taxon>Bacillati</taxon>
        <taxon>Actinomycetota</taxon>
        <taxon>Actinomycetes</taxon>
        <taxon>Pseudonocardiales</taxon>
        <taxon>Pseudonocardiaceae</taxon>
        <taxon>Pseudonocardia</taxon>
    </lineage>
</organism>
<proteinExistence type="predicted"/>
<dbReference type="EMBL" id="BAABJP010000010">
    <property type="protein sequence ID" value="GAA5155303.1"/>
    <property type="molecule type" value="Genomic_DNA"/>
</dbReference>
<feature type="transmembrane region" description="Helical" evidence="1">
    <location>
        <begin position="55"/>
        <end position="75"/>
    </location>
</feature>
<reference evidence="3" key="1">
    <citation type="journal article" date="2019" name="Int. J. Syst. Evol. Microbiol.">
        <title>The Global Catalogue of Microorganisms (GCM) 10K type strain sequencing project: providing services to taxonomists for standard genome sequencing and annotation.</title>
        <authorList>
            <consortium name="The Broad Institute Genomics Platform"/>
            <consortium name="The Broad Institute Genome Sequencing Center for Infectious Disease"/>
            <person name="Wu L."/>
            <person name="Ma J."/>
        </authorList>
    </citation>
    <scope>NUCLEOTIDE SEQUENCE [LARGE SCALE GENOMIC DNA]</scope>
    <source>
        <strain evidence="3">JCM 18303</strain>
    </source>
</reference>
<accession>A0ABP9Q1K8</accession>
<evidence type="ECO:0000313" key="3">
    <source>
        <dbReference type="Proteomes" id="UP001428817"/>
    </source>
</evidence>
<dbReference type="Proteomes" id="UP001428817">
    <property type="component" value="Unassembled WGS sequence"/>
</dbReference>
<feature type="transmembrane region" description="Helical" evidence="1">
    <location>
        <begin position="106"/>
        <end position="130"/>
    </location>
</feature>
<feature type="transmembrane region" description="Helical" evidence="1">
    <location>
        <begin position="27"/>
        <end position="49"/>
    </location>
</feature>
<keyword evidence="1" id="KW-0472">Membrane</keyword>
<comment type="caution">
    <text evidence="2">The sequence shown here is derived from an EMBL/GenBank/DDBJ whole genome shotgun (WGS) entry which is preliminary data.</text>
</comment>
<sequence>MSDAFPADPQPALWPASWRAENRANKIGVTLACLALGLVSGYFAVDGYYTGGAGLVYPACGAGLFLSLALLSYATQVRVRTRRGRFARLETDEDGDGQLVIPNSRLAFLAEVSCFATLGLFVGTLVYAAVAHLSEEPTILTGIGALLMLLALSWAVVWWVRGLVALVLGRWRPGFVRLSPEVVYLSGAGFEAACAWSAVHVVSAVQPERSPLIVLGTDPDARGEAWFHRMPVVFFPRVSDEHLLLIDGSRLAVDPARLLRLMRRCHDDPSAREQLITEAALNELRR</sequence>
<keyword evidence="1" id="KW-1133">Transmembrane helix</keyword>
<gene>
    <name evidence="2" type="ORF">GCM10023321_28390</name>
</gene>
<keyword evidence="3" id="KW-1185">Reference proteome</keyword>
<keyword evidence="1" id="KW-0812">Transmembrane</keyword>
<evidence type="ECO:0000256" key="1">
    <source>
        <dbReference type="SAM" id="Phobius"/>
    </source>
</evidence>
<evidence type="ECO:0000313" key="2">
    <source>
        <dbReference type="EMBL" id="GAA5155303.1"/>
    </source>
</evidence>
<dbReference type="RefSeq" id="WP_185063909.1">
    <property type="nucleotide sequence ID" value="NZ_BAABJP010000010.1"/>
</dbReference>
<protein>
    <submittedName>
        <fullName evidence="2">Uncharacterized protein</fullName>
    </submittedName>
</protein>